<evidence type="ECO:0000313" key="5">
    <source>
        <dbReference type="EMBL" id="RKQ97223.1"/>
    </source>
</evidence>
<evidence type="ECO:0000259" key="4">
    <source>
        <dbReference type="Pfam" id="PF05175"/>
    </source>
</evidence>
<dbReference type="GO" id="GO:0032259">
    <property type="term" value="P:methylation"/>
    <property type="evidence" value="ECO:0007669"/>
    <property type="project" value="UniProtKB-KW"/>
</dbReference>
<keyword evidence="3" id="KW-0949">S-adenosyl-L-methionine</keyword>
<dbReference type="PANTHER" id="PTHR47806">
    <property type="entry name" value="50S RIBOSOMAL PROTEIN L3 GLUTAMINE METHYLTRANSFERASE"/>
    <property type="match status" value="1"/>
</dbReference>
<dbReference type="NCBIfam" id="TIGR00536">
    <property type="entry name" value="hemK_fam"/>
    <property type="match status" value="1"/>
</dbReference>
<dbReference type="GO" id="GO:0036009">
    <property type="term" value="F:protein-glutamine N-methyltransferase activity"/>
    <property type="evidence" value="ECO:0007669"/>
    <property type="project" value="InterPro"/>
</dbReference>
<dbReference type="InterPro" id="IPR017127">
    <property type="entry name" value="Ribosome_uL3_MTase"/>
</dbReference>
<dbReference type="Gene3D" id="1.10.8.10">
    <property type="entry name" value="DNA helicase RuvA subunit, C-terminal domain"/>
    <property type="match status" value="1"/>
</dbReference>
<dbReference type="GO" id="GO:0005829">
    <property type="term" value="C:cytosol"/>
    <property type="evidence" value="ECO:0007669"/>
    <property type="project" value="TreeGrafter"/>
</dbReference>
<dbReference type="InterPro" id="IPR029063">
    <property type="entry name" value="SAM-dependent_MTases_sf"/>
</dbReference>
<evidence type="ECO:0000256" key="2">
    <source>
        <dbReference type="ARBA" id="ARBA00022679"/>
    </source>
</evidence>
<dbReference type="OrthoDB" id="9800643at2"/>
<dbReference type="NCBIfam" id="TIGR03533">
    <property type="entry name" value="L3_gln_methyl"/>
    <property type="match status" value="1"/>
</dbReference>
<dbReference type="Gene3D" id="3.40.50.150">
    <property type="entry name" value="Vaccinia Virus protein VP39"/>
    <property type="match status" value="1"/>
</dbReference>
<dbReference type="PROSITE" id="PS00092">
    <property type="entry name" value="N6_MTASE"/>
    <property type="match status" value="1"/>
</dbReference>
<dbReference type="InterPro" id="IPR004556">
    <property type="entry name" value="HemK-like"/>
</dbReference>
<keyword evidence="5" id="KW-0689">Ribosomal protein</keyword>
<organism evidence="5 6">
    <name type="scientific">Kushneria sinocarnis</name>
    <dbReference type="NCBI Taxonomy" id="595502"/>
    <lineage>
        <taxon>Bacteria</taxon>
        <taxon>Pseudomonadati</taxon>
        <taxon>Pseudomonadota</taxon>
        <taxon>Gammaproteobacteria</taxon>
        <taxon>Oceanospirillales</taxon>
        <taxon>Halomonadaceae</taxon>
        <taxon>Kushneria</taxon>
    </lineage>
</organism>
<dbReference type="EMBL" id="RBIN01000007">
    <property type="protein sequence ID" value="RKQ97223.1"/>
    <property type="molecule type" value="Genomic_DNA"/>
</dbReference>
<dbReference type="InterPro" id="IPR007848">
    <property type="entry name" value="Small_mtfrase_dom"/>
</dbReference>
<gene>
    <name evidence="5" type="ORF">C7446_2646</name>
</gene>
<dbReference type="PANTHER" id="PTHR47806:SF1">
    <property type="entry name" value="RIBOSOMAL PROTEIN UL3 GLUTAMINE METHYLTRANSFERASE"/>
    <property type="match status" value="1"/>
</dbReference>
<feature type="domain" description="Methyltransferase small" evidence="4">
    <location>
        <begin position="137"/>
        <end position="226"/>
    </location>
</feature>
<dbReference type="RefSeq" id="WP_121173550.1">
    <property type="nucleotide sequence ID" value="NZ_RBIN01000007.1"/>
</dbReference>
<keyword evidence="5" id="KW-0687">Ribonucleoprotein</keyword>
<keyword evidence="1 5" id="KW-0489">Methyltransferase</keyword>
<protein>
    <submittedName>
        <fullName evidence="5">[LSU ribosomal protein L3P]-glutamine N5-methyltransferase</fullName>
    </submittedName>
</protein>
<evidence type="ECO:0000256" key="3">
    <source>
        <dbReference type="ARBA" id="ARBA00022691"/>
    </source>
</evidence>
<keyword evidence="6" id="KW-1185">Reference proteome</keyword>
<evidence type="ECO:0000313" key="6">
    <source>
        <dbReference type="Proteomes" id="UP000281975"/>
    </source>
</evidence>
<sequence length="319" mass="35076">MSDSARSTPDILELPDATLTGELITLRDWLRWCQSTFLAHRLHFGHGTDSAWDEAVALVLGALGLPRDVDPVVLDARLLSVERQRIIELTRERINTRRPLPYLLGEAFFAGIPFDVDDSVLIPRSPLAELVETGFAQWFPERDPAHVLDLCAGSGCIGIAAALMMPSSEVLLGEVSPEALKVAKRNIARHEVGARVRAVHSDLFEGVSGQRFDLIVSNPPYVDRRDLAGMPAEFQHEPTLALEAGEDGLAIVRRILREARSCLTDDGVLIVEVGNSERHVIEAWPEVPFVWLEFERGGHGVFALTAADLQAFAEHFAAA</sequence>
<comment type="caution">
    <text evidence="5">The sequence shown here is derived from an EMBL/GenBank/DDBJ whole genome shotgun (WGS) entry which is preliminary data.</text>
</comment>
<dbReference type="SUPFAM" id="SSF53335">
    <property type="entry name" value="S-adenosyl-L-methionine-dependent methyltransferases"/>
    <property type="match status" value="1"/>
</dbReference>
<dbReference type="InterPro" id="IPR002052">
    <property type="entry name" value="DNA_methylase_N6_adenine_CS"/>
</dbReference>
<keyword evidence="2 5" id="KW-0808">Transferase</keyword>
<reference evidence="5 6" key="1">
    <citation type="submission" date="2018-10" db="EMBL/GenBank/DDBJ databases">
        <title>Genomic Encyclopedia of Type Strains, Phase IV (KMG-IV): sequencing the most valuable type-strain genomes for metagenomic binning, comparative biology and taxonomic classification.</title>
        <authorList>
            <person name="Goeker M."/>
        </authorList>
    </citation>
    <scope>NUCLEOTIDE SEQUENCE [LARGE SCALE GENOMIC DNA]</scope>
    <source>
        <strain evidence="5 6">DSM 23229</strain>
    </source>
</reference>
<dbReference type="AlphaFoldDB" id="A0A420WUW4"/>
<name>A0A420WUW4_9GAMM</name>
<accession>A0A420WUW4</accession>
<dbReference type="GO" id="GO:0003676">
    <property type="term" value="F:nucleic acid binding"/>
    <property type="evidence" value="ECO:0007669"/>
    <property type="project" value="InterPro"/>
</dbReference>
<dbReference type="Proteomes" id="UP000281975">
    <property type="component" value="Unassembled WGS sequence"/>
</dbReference>
<proteinExistence type="predicted"/>
<dbReference type="CDD" id="cd02440">
    <property type="entry name" value="AdoMet_MTases"/>
    <property type="match status" value="1"/>
</dbReference>
<dbReference type="GO" id="GO:0005840">
    <property type="term" value="C:ribosome"/>
    <property type="evidence" value="ECO:0007669"/>
    <property type="project" value="UniProtKB-KW"/>
</dbReference>
<dbReference type="PIRSF" id="PIRSF037167">
    <property type="entry name" value="Mtase_YfcB_prd"/>
    <property type="match status" value="1"/>
</dbReference>
<evidence type="ECO:0000256" key="1">
    <source>
        <dbReference type="ARBA" id="ARBA00022603"/>
    </source>
</evidence>
<dbReference type="Pfam" id="PF05175">
    <property type="entry name" value="MTS"/>
    <property type="match status" value="1"/>
</dbReference>